<keyword evidence="5 9" id="KW-0812">Transmembrane</keyword>
<evidence type="ECO:0000313" key="11">
    <source>
        <dbReference type="EMBL" id="KTD86992.1"/>
    </source>
</evidence>
<dbReference type="InterPro" id="IPR033479">
    <property type="entry name" value="dCache_1"/>
</dbReference>
<evidence type="ECO:0000313" key="12">
    <source>
        <dbReference type="Proteomes" id="UP000054709"/>
    </source>
</evidence>
<evidence type="ECO:0000256" key="7">
    <source>
        <dbReference type="ARBA" id="ARBA00022989"/>
    </source>
</evidence>
<proteinExistence type="predicted"/>
<evidence type="ECO:0000256" key="8">
    <source>
        <dbReference type="ARBA" id="ARBA00023136"/>
    </source>
</evidence>
<feature type="transmembrane region" description="Helical" evidence="9">
    <location>
        <begin position="35"/>
        <end position="59"/>
    </location>
</feature>
<name>A0A0W1B0F6_9BACL</name>
<dbReference type="Pfam" id="PF02743">
    <property type="entry name" value="dCache_1"/>
    <property type="match status" value="1"/>
</dbReference>
<dbReference type="PROSITE" id="PS50885">
    <property type="entry name" value="HAMP"/>
    <property type="match status" value="1"/>
</dbReference>
<dbReference type="InterPro" id="IPR003660">
    <property type="entry name" value="HAMP_dom"/>
</dbReference>
<evidence type="ECO:0000256" key="6">
    <source>
        <dbReference type="ARBA" id="ARBA00022777"/>
    </source>
</evidence>
<dbReference type="PANTHER" id="PTHR34220:SF7">
    <property type="entry name" value="SENSOR HISTIDINE KINASE YPDA"/>
    <property type="match status" value="1"/>
</dbReference>
<gene>
    <name evidence="11" type="ORF">UQ64_09085</name>
</gene>
<dbReference type="SMART" id="SM00387">
    <property type="entry name" value="HATPase_c"/>
    <property type="match status" value="1"/>
</dbReference>
<organism evidence="11 12">
    <name type="scientific">Paenibacillus etheri</name>
    <dbReference type="NCBI Taxonomy" id="1306852"/>
    <lineage>
        <taxon>Bacteria</taxon>
        <taxon>Bacillati</taxon>
        <taxon>Bacillota</taxon>
        <taxon>Bacilli</taxon>
        <taxon>Bacillales</taxon>
        <taxon>Paenibacillaceae</taxon>
        <taxon>Paenibacillus</taxon>
    </lineage>
</organism>
<keyword evidence="2" id="KW-1003">Cell membrane</keyword>
<keyword evidence="4" id="KW-0808">Transferase</keyword>
<dbReference type="PANTHER" id="PTHR34220">
    <property type="entry name" value="SENSOR HISTIDINE KINASE YPDA"/>
    <property type="match status" value="1"/>
</dbReference>
<evidence type="ECO:0000256" key="9">
    <source>
        <dbReference type="SAM" id="Phobius"/>
    </source>
</evidence>
<evidence type="ECO:0000259" key="10">
    <source>
        <dbReference type="PROSITE" id="PS50885"/>
    </source>
</evidence>
<keyword evidence="8 9" id="KW-0472">Membrane</keyword>
<accession>A0A0W1B0F6</accession>
<dbReference type="InterPro" id="IPR010559">
    <property type="entry name" value="Sig_transdc_His_kin_internal"/>
</dbReference>
<evidence type="ECO:0000256" key="5">
    <source>
        <dbReference type="ARBA" id="ARBA00022692"/>
    </source>
</evidence>
<evidence type="ECO:0000256" key="3">
    <source>
        <dbReference type="ARBA" id="ARBA00022553"/>
    </source>
</evidence>
<comment type="subcellular location">
    <subcellularLocation>
        <location evidence="1">Cell membrane</location>
        <topology evidence="1">Multi-pass membrane protein</topology>
    </subcellularLocation>
</comment>
<dbReference type="GO" id="GO:0005886">
    <property type="term" value="C:plasma membrane"/>
    <property type="evidence" value="ECO:0007669"/>
    <property type="project" value="UniProtKB-SubCell"/>
</dbReference>
<evidence type="ECO:0000256" key="4">
    <source>
        <dbReference type="ARBA" id="ARBA00022679"/>
    </source>
</evidence>
<feature type="domain" description="HAMP" evidence="10">
    <location>
        <begin position="344"/>
        <end position="396"/>
    </location>
</feature>
<dbReference type="InterPro" id="IPR003594">
    <property type="entry name" value="HATPase_dom"/>
</dbReference>
<dbReference type="GO" id="GO:0000155">
    <property type="term" value="F:phosphorelay sensor kinase activity"/>
    <property type="evidence" value="ECO:0007669"/>
    <property type="project" value="InterPro"/>
</dbReference>
<dbReference type="Pfam" id="PF02518">
    <property type="entry name" value="HATPase_c"/>
    <property type="match status" value="1"/>
</dbReference>
<dbReference type="AlphaFoldDB" id="A0A0W1B0F6"/>
<keyword evidence="6" id="KW-0418">Kinase</keyword>
<evidence type="ECO:0000256" key="2">
    <source>
        <dbReference type="ARBA" id="ARBA00022475"/>
    </source>
</evidence>
<keyword evidence="3" id="KW-0597">Phosphoprotein</keyword>
<keyword evidence="7 9" id="KW-1133">Transmembrane helix</keyword>
<dbReference type="Gene3D" id="3.30.565.10">
    <property type="entry name" value="Histidine kinase-like ATPase, C-terminal domain"/>
    <property type="match status" value="1"/>
</dbReference>
<dbReference type="InterPro" id="IPR050640">
    <property type="entry name" value="Bact_2-comp_sensor_kinase"/>
</dbReference>
<dbReference type="SUPFAM" id="SSF55874">
    <property type="entry name" value="ATPase domain of HSP90 chaperone/DNA topoisomerase II/histidine kinase"/>
    <property type="match status" value="1"/>
</dbReference>
<sequence length="617" mass="70772">MYFAVRYIRFHLLLLQCMEEYLFHAGDDMSKKISILVQLIMGFSLIIFTIVAFTIFLSYRSSSQAVLNRSNQYILESVKQLQGKMDAILQDNDKLSSTIMFSPLIQETLGDLAESRTPHTDAMDITRYIDQQTRSINYDIQFKLLGLSDNQVYTNSSSLKVIWDSEREIRGAYWFPAIAQNNGRMLWFGVDVWQNGTIPVVMGARQINDWNALDRLGTLFLVLPVEVIHNAVSQFHLGKNEKIQIVDSFNTIVYSTDPDEIGLYMDDRLLNQFSNHKARIIPHTINSRNMYVSYAYSPYSEWSIFAYIDSKEAVKDLNGIRRNIILIGLFGMAAALLFTFFFSWTLSKPLRNLATKLSNVERGTTLPFVKTTMNKEMAILYSSYNSMLQNLDHTIADLSSKQISEKQAQIVALKAQFRPHFLYNTLNTIYWSLANKRLREESQMVLALSDLLRYSIDRGSEFVTVEEDLQQLERFIYLQKLRYEEKLQIDLHVNPEVMNRQLMKLTLQPLVENAITHGLEPTLREVWLIRIRAYSEGTSLVLTVEDNGESMSEARMAEALISGEVTPEKLLHTGIGLSNLNHRIELIYGHGFGLHLSTSELGGLLVRVTVPLQFDQG</sequence>
<dbReference type="Pfam" id="PF06580">
    <property type="entry name" value="His_kinase"/>
    <property type="match status" value="1"/>
</dbReference>
<keyword evidence="12" id="KW-1185">Reference proteome</keyword>
<dbReference type="Gene3D" id="6.10.340.10">
    <property type="match status" value="1"/>
</dbReference>
<dbReference type="EMBL" id="LCZJ02000018">
    <property type="protein sequence ID" value="KTD86992.1"/>
    <property type="molecule type" value="Genomic_DNA"/>
</dbReference>
<reference evidence="11 12" key="1">
    <citation type="journal article" date="2015" name="Int. Biodeterior. Biodegradation">
        <title>Physiological and genetic screening methods for the isolation of methyl tert-butyl ether-degrading bacteria for bioremediation purposes.</title>
        <authorList>
            <person name="Guisado I.M."/>
            <person name="Purswani J."/>
            <person name="Gonzalez Lopez J."/>
            <person name="Pozo C."/>
        </authorList>
    </citation>
    <scope>NUCLEOTIDE SEQUENCE [LARGE SCALE GENOMIC DNA]</scope>
    <source>
        <strain evidence="11 12">SH7</strain>
    </source>
</reference>
<evidence type="ECO:0000256" key="1">
    <source>
        <dbReference type="ARBA" id="ARBA00004651"/>
    </source>
</evidence>
<dbReference type="Proteomes" id="UP000054709">
    <property type="component" value="Unassembled WGS sequence"/>
</dbReference>
<protein>
    <recommendedName>
        <fullName evidence="10">HAMP domain-containing protein</fullName>
    </recommendedName>
</protein>
<comment type="caution">
    <text evidence="11">The sequence shown here is derived from an EMBL/GenBank/DDBJ whole genome shotgun (WGS) entry which is preliminary data.</text>
</comment>
<dbReference type="InterPro" id="IPR036890">
    <property type="entry name" value="HATPase_C_sf"/>
</dbReference>
<feature type="transmembrane region" description="Helical" evidence="9">
    <location>
        <begin position="324"/>
        <end position="346"/>
    </location>
</feature>